<evidence type="ECO:0000256" key="1">
    <source>
        <dbReference type="SAM" id="SignalP"/>
    </source>
</evidence>
<dbReference type="AlphaFoldDB" id="A0A4D9EAP6"/>
<reference evidence="2 3" key="2">
    <citation type="submission" date="2019-04" db="EMBL/GenBank/DDBJ databases">
        <title>The genome sequence of big-headed turtle.</title>
        <authorList>
            <person name="Gong S."/>
        </authorList>
    </citation>
    <scope>NUCLEOTIDE SEQUENCE [LARGE SCALE GENOMIC DNA]</scope>
    <source>
        <strain evidence="2">DO16091913</strain>
        <tissue evidence="2">Muscle</tissue>
    </source>
</reference>
<organism evidence="2 3">
    <name type="scientific">Platysternon megacephalum</name>
    <name type="common">big-headed turtle</name>
    <dbReference type="NCBI Taxonomy" id="55544"/>
    <lineage>
        <taxon>Eukaryota</taxon>
        <taxon>Metazoa</taxon>
        <taxon>Chordata</taxon>
        <taxon>Craniata</taxon>
        <taxon>Vertebrata</taxon>
        <taxon>Euteleostomi</taxon>
        <taxon>Archelosauria</taxon>
        <taxon>Testudinata</taxon>
        <taxon>Testudines</taxon>
        <taxon>Cryptodira</taxon>
        <taxon>Durocryptodira</taxon>
        <taxon>Testudinoidea</taxon>
        <taxon>Platysternidae</taxon>
        <taxon>Platysternon</taxon>
    </lineage>
</organism>
<keyword evidence="1" id="KW-0732">Signal</keyword>
<reference evidence="2 3" key="1">
    <citation type="submission" date="2019-04" db="EMBL/GenBank/DDBJ databases">
        <title>Draft genome of the big-headed turtle Platysternon megacephalum.</title>
        <authorList>
            <person name="Gong S."/>
        </authorList>
    </citation>
    <scope>NUCLEOTIDE SEQUENCE [LARGE SCALE GENOMIC DNA]</scope>
    <source>
        <strain evidence="2">DO16091913</strain>
        <tissue evidence="2">Muscle</tissue>
    </source>
</reference>
<keyword evidence="3" id="KW-1185">Reference proteome</keyword>
<proteinExistence type="predicted"/>
<feature type="chain" id="PRO_5020023114" evidence="1">
    <location>
        <begin position="28"/>
        <end position="178"/>
    </location>
</feature>
<sequence length="178" mass="19956">MTTTPPSWLMAVLPLAVPLNVTLLTHGSISQPQPRAFSLFLFLEICSSPPPHLPLILSKSVCVGEWGGGEADTKCIVLKKNPKSKNIYSLYMYPKTPNQTHFQITHLCIAREEFSKRFSRLDGCTQITYSYVILYLTQMQTQLLHVGICSNMDLVEFFPLLLSLGFFLSFFGGEDGCM</sequence>
<gene>
    <name evidence="2" type="ORF">DR999_PMT08746</name>
</gene>
<accession>A0A4D9EAP6</accession>
<comment type="caution">
    <text evidence="2">The sequence shown here is derived from an EMBL/GenBank/DDBJ whole genome shotgun (WGS) entry which is preliminary data.</text>
</comment>
<evidence type="ECO:0000313" key="3">
    <source>
        <dbReference type="Proteomes" id="UP000297703"/>
    </source>
</evidence>
<evidence type="ECO:0000313" key="2">
    <source>
        <dbReference type="EMBL" id="TFK08331.1"/>
    </source>
</evidence>
<feature type="signal peptide" evidence="1">
    <location>
        <begin position="1"/>
        <end position="27"/>
    </location>
</feature>
<protein>
    <submittedName>
        <fullName evidence="2">SPRY domain-containing protein 7</fullName>
    </submittedName>
</protein>
<dbReference type="EMBL" id="QXTE01000070">
    <property type="protein sequence ID" value="TFK08331.1"/>
    <property type="molecule type" value="Genomic_DNA"/>
</dbReference>
<dbReference type="Proteomes" id="UP000297703">
    <property type="component" value="Unassembled WGS sequence"/>
</dbReference>
<name>A0A4D9EAP6_9SAUR</name>